<dbReference type="Proteomes" id="UP000733379">
    <property type="component" value="Unassembled WGS sequence"/>
</dbReference>
<name>A0ABS6B8A2_9NOCA</name>
<keyword evidence="2" id="KW-0812">Transmembrane</keyword>
<gene>
    <name evidence="3" type="ORF">KO481_28355</name>
</gene>
<accession>A0ABS6B8A2</accession>
<evidence type="ECO:0008006" key="5">
    <source>
        <dbReference type="Google" id="ProtNLM"/>
    </source>
</evidence>
<protein>
    <recommendedName>
        <fullName evidence="5">Holin</fullName>
    </recommendedName>
</protein>
<dbReference type="EMBL" id="JAHKNI010000010">
    <property type="protein sequence ID" value="MBU3065428.1"/>
    <property type="molecule type" value="Genomic_DNA"/>
</dbReference>
<evidence type="ECO:0000313" key="3">
    <source>
        <dbReference type="EMBL" id="MBU3065428.1"/>
    </source>
</evidence>
<evidence type="ECO:0000313" key="4">
    <source>
        <dbReference type="Proteomes" id="UP000733379"/>
    </source>
</evidence>
<evidence type="ECO:0000256" key="1">
    <source>
        <dbReference type="SAM" id="MobiDB-lite"/>
    </source>
</evidence>
<proteinExistence type="predicted"/>
<feature type="transmembrane region" description="Helical" evidence="2">
    <location>
        <begin position="110"/>
        <end position="128"/>
    </location>
</feature>
<dbReference type="RefSeq" id="WP_215921566.1">
    <property type="nucleotide sequence ID" value="NZ_JAHKNI010000010.1"/>
</dbReference>
<feature type="region of interest" description="Disordered" evidence="1">
    <location>
        <begin position="141"/>
        <end position="161"/>
    </location>
</feature>
<comment type="caution">
    <text evidence="3">The sequence shown here is derived from an EMBL/GenBank/DDBJ whole genome shotgun (WGS) entry which is preliminary data.</text>
</comment>
<sequence>MPKLSELSATAIGATVLVTSSVLVAAVAPLWDYFFKRRDCPLAGGAGVIAAATFFGVWLLQRKRAQGRANRNSMRDAIAAGFVVTYLVLVAWTAFSSLVGSRGGNALDPLTANFTVLTGVVVGGYFTADAAKQIAQIKAGAGDTPTDDKAEVHTAGHVRSA</sequence>
<feature type="transmembrane region" description="Helical" evidence="2">
    <location>
        <begin position="80"/>
        <end position="98"/>
    </location>
</feature>
<reference evidence="3 4" key="1">
    <citation type="submission" date="2021-06" db="EMBL/GenBank/DDBJ databases">
        <title>Actinomycetes sequencing.</title>
        <authorList>
            <person name="Shan Q."/>
        </authorList>
    </citation>
    <scope>NUCLEOTIDE SEQUENCE [LARGE SCALE GENOMIC DNA]</scope>
    <source>
        <strain evidence="3 4">NEAU-G5</strain>
    </source>
</reference>
<keyword evidence="4" id="KW-1185">Reference proteome</keyword>
<evidence type="ECO:0000256" key="2">
    <source>
        <dbReference type="SAM" id="Phobius"/>
    </source>
</evidence>
<keyword evidence="2" id="KW-0472">Membrane</keyword>
<feature type="transmembrane region" description="Helical" evidence="2">
    <location>
        <begin position="42"/>
        <end position="60"/>
    </location>
</feature>
<keyword evidence="2" id="KW-1133">Transmembrane helix</keyword>
<organism evidence="3 4">
    <name type="scientific">Nocardia albiluteola</name>
    <dbReference type="NCBI Taxonomy" id="2842303"/>
    <lineage>
        <taxon>Bacteria</taxon>
        <taxon>Bacillati</taxon>
        <taxon>Actinomycetota</taxon>
        <taxon>Actinomycetes</taxon>
        <taxon>Mycobacteriales</taxon>
        <taxon>Nocardiaceae</taxon>
        <taxon>Nocardia</taxon>
    </lineage>
</organism>